<reference evidence="2 3" key="1">
    <citation type="submission" date="2014-09" db="EMBL/GenBank/DDBJ databases">
        <title>Lactobacillus mucosae CRL573 Genome Sequencing.</title>
        <authorList>
            <person name="Bleckwedel J."/>
            <person name="Teran L.C."/>
            <person name="Bonacina J."/>
            <person name="Saavedra L."/>
            <person name="Mozzi F.B."/>
            <person name="Raya R.R."/>
        </authorList>
    </citation>
    <scope>NUCLEOTIDE SEQUENCE [LARGE SCALE GENOMIC DNA]</scope>
    <source>
        <strain evidence="2 3">CRL573</strain>
    </source>
</reference>
<organism evidence="2 3">
    <name type="scientific">Limosilactobacillus mucosae</name>
    <name type="common">Lactobacillus mucosae</name>
    <dbReference type="NCBI Taxonomy" id="97478"/>
    <lineage>
        <taxon>Bacteria</taxon>
        <taxon>Bacillati</taxon>
        <taxon>Bacillota</taxon>
        <taxon>Bacilli</taxon>
        <taxon>Lactobacillales</taxon>
        <taxon>Lactobacillaceae</taxon>
        <taxon>Limosilactobacillus</taxon>
    </lineage>
</organism>
<evidence type="ECO:0000256" key="1">
    <source>
        <dbReference type="SAM" id="MobiDB-lite"/>
    </source>
</evidence>
<gene>
    <name evidence="2" type="ORF">LX03_02860</name>
</gene>
<sequence length="87" mass="9854">MLEQDIKISGGVSINTPDELPTIEQWHENGNFVERYEYSNGWILIIEWHGKEAHIDTNISLTNYPDGSVGPIPGLPKNPSFVDRHKP</sequence>
<evidence type="ECO:0000313" key="3">
    <source>
        <dbReference type="Proteomes" id="UP000030001"/>
    </source>
</evidence>
<dbReference type="AlphaFoldDB" id="A0A099YAA5"/>
<feature type="region of interest" description="Disordered" evidence="1">
    <location>
        <begin position="66"/>
        <end position="87"/>
    </location>
</feature>
<proteinExistence type="predicted"/>
<dbReference type="Proteomes" id="UP000030001">
    <property type="component" value="Unassembled WGS sequence"/>
</dbReference>
<comment type="caution">
    <text evidence="2">The sequence shown here is derived from an EMBL/GenBank/DDBJ whole genome shotgun (WGS) entry which is preliminary data.</text>
</comment>
<protein>
    <submittedName>
        <fullName evidence="2">Uncharacterized protein</fullName>
    </submittedName>
</protein>
<accession>A0A099YAA5</accession>
<dbReference type="EMBL" id="JROC01000026">
    <property type="protein sequence ID" value="KGL67244.1"/>
    <property type="molecule type" value="Genomic_DNA"/>
</dbReference>
<name>A0A099YAA5_LIMMU</name>
<evidence type="ECO:0000313" key="2">
    <source>
        <dbReference type="EMBL" id="KGL67244.1"/>
    </source>
</evidence>